<protein>
    <recommendedName>
        <fullName evidence="1">EF-hand domain-containing protein</fullName>
    </recommendedName>
</protein>
<reference evidence="2" key="1">
    <citation type="journal article" date="2012" name="Science">
        <title>Fermentation, hydrogen, and sulfur metabolism in multiple uncultivated bacterial phyla.</title>
        <authorList>
            <person name="Wrighton K.C."/>
            <person name="Thomas B.C."/>
            <person name="Sharon I."/>
            <person name="Miller C.S."/>
            <person name="Castelle C.J."/>
            <person name="VerBerkmoes N.C."/>
            <person name="Wilkins M.J."/>
            <person name="Hettich R.L."/>
            <person name="Lipton M.S."/>
            <person name="Williams K.H."/>
            <person name="Long P.E."/>
            <person name="Banfield J.F."/>
        </authorList>
    </citation>
    <scope>NUCLEOTIDE SEQUENCE [LARGE SCALE GENOMIC DNA]</scope>
</reference>
<feature type="domain" description="EF-hand" evidence="1">
    <location>
        <begin position="3259"/>
        <end position="3294"/>
    </location>
</feature>
<dbReference type="SUPFAM" id="SSF69318">
    <property type="entry name" value="Integrin alpha N-terminal domain"/>
    <property type="match status" value="1"/>
</dbReference>
<dbReference type="InterPro" id="IPR028994">
    <property type="entry name" value="Integrin_alpha_N"/>
</dbReference>
<comment type="caution">
    <text evidence="2">The sequence shown here is derived from an EMBL/GenBank/DDBJ whole genome shotgun (WGS) entry which is preliminary data.</text>
</comment>
<organism evidence="2">
    <name type="scientific">uncultured bacterium</name>
    <name type="common">gcode 4</name>
    <dbReference type="NCBI Taxonomy" id="1234023"/>
    <lineage>
        <taxon>Bacteria</taxon>
        <taxon>environmental samples</taxon>
    </lineage>
</organism>
<evidence type="ECO:0000259" key="1">
    <source>
        <dbReference type="PROSITE" id="PS50222"/>
    </source>
</evidence>
<dbReference type="InterPro" id="IPR002048">
    <property type="entry name" value="EF_hand_dom"/>
</dbReference>
<gene>
    <name evidence="2" type="ORF">ACD_4C00171G0003</name>
</gene>
<accession>K2G9A9</accession>
<evidence type="ECO:0000313" key="2">
    <source>
        <dbReference type="EMBL" id="EKE26739.1"/>
    </source>
</evidence>
<dbReference type="EMBL" id="AMFJ01000687">
    <property type="protein sequence ID" value="EKE26739.1"/>
    <property type="molecule type" value="Genomic_DNA"/>
</dbReference>
<name>K2G9A9_9BACT</name>
<dbReference type="PROSITE" id="PS50222">
    <property type="entry name" value="EF_HAND_2"/>
    <property type="match status" value="1"/>
</dbReference>
<sequence>MDINNGFSKFQRLLSYFLIFCLLFSSTFNFPFLESVKAEVNSSTKLISIIIDEKTYNDLDSLGWILWNKIKRYAEDIQGRLDNTKVIIYKISPNTTPQKIAQLNEKLFYEWNWDKFSQLIWTILIWKVPLPVIHNNWKTFLSVYPYIDFNDKNFFFDVKKNNYEATQENIDDPNPEIWHSVISPWTWNQNEDIDKLKDFFDKTHDFYKKQWVFASSLWEPSVFYFDWLRDQKTISYPAWKWYELYIRNIEDLTYNRINKYLAKKVYDAFNLAQNEDLNNATAELSNMNSWVKELLESWNSSDSMDFSIIPDGQTREILSKATKKFAEVFNAKHIWDMLKFIYNTWRYWDANNVRVDTPSVLISKRDQISFSVLKDVNTVLEDSIDKLISKDWLSRKIAVPTKTNEIKKRTENYDGCEIKIIYNKTFENYYFWKKWENISEAEDCSIYRWSKRTESNKSLLVEQNRSFNINNINWDVSFLSASPNNVNTCLANWAKTQQWWWNSPLNLDMNKISTFTLNENDPKKAVLPLYDIAWWKQIWYSWTTDTQINTPDNHSPNSCLSFNFIQTKENNNNIPYVCITDKVTYPLWSKFENLFKKTDTWAMYFSTDSDHERNIYMNWDNVRSINNHNNCVDYTESNYYFKSIPSITTHKSPTPEEFDKALKSMTTPSLASDRDRYVDFLSAKWNLKKILYPNFFRLRITSQKDLEYSKVKEKIKDLLDAKSLEINNIINSENPSSLTWDDKIIYDLLKITSNYPAKIDLYSLASKNNLIFDELIKAVIWYNLWSATAKYKYILEHYLDIDGNSTSLEAWHKSDYEIAYLWSSWDSKNMYLKLETNSQDNLPDEIRNIKNANNNLNALLDWTNIASRQNQNEEWTKCWTPEWVPIPDWLPAIFCWLKTLVPPIALSNSSCSPAQLLVPNWLDSINGEEYSEDRNQNWIPDWSELINDWKIDLFTEKTIYPYNSNITVEARLMLEDKLIAADGLSQVNFELVKLDWYNWTAIPINKANIYDISSSHNSLRNISNINPFVNFSSWKIRSENWIAKFSFWSKQKDIDVYIKASIETFDKDWIIAVSNESEIYKIQIRWNKIQVLSKLWDNTVSSIKAGQDLVFELREKDKYDTIIPLDDKYNVKVYDSITNEIVFEKENIDLTRWNNIWKYVFKNDILKTTWILKFEFSNSNWIYWYQEITVLPTSLASIRVTPSTNQFVKWSNVSILVELLDNFWNYTRWDLYNVEWIITNGEWYFTDWNVKNKKSSLLDGFSYFTVSSNESWNMNLKFEVKGNEIYKQSNIISLKSLDFAKVKVNVAWNNEGNIIVWTWSHNITLEIQDRDWHRIDWFNSVVYFDFPATSWIIKPNYARIENGHLVWEPVQLVPNFVAWKNLKLSIDLPWIKDFEWNNIKILPDKPMRVSLSLWKDKMEAKFWEKTKLTANLHDRYGNLAYNAQNHKIKFEIPDEYKNFAEFENWNHSKEVNVISWYASTDVYTTDLPGSAYIIATSNPSLEQNSVSIKDWSWKSITFNWVSKNAAFLDTYYFFNKEKLDDIDYNSLYTVLLWASYWNITNQGYLGWEIIFNKKSRSLAVTTLLNDPYIKQSAFWFTPGWKYSENDLKEELDFNLEKEIWSDSKWLYVNFYDTVYKDFISKIRFILGNNTSLISCNDNSQDILSCPSVLDNSSMTLKWFNNAKSIKDDEKLKLDLNWSELFSVDRNWKFTKDPNISLEIDTSSKWNLFWMNILSNDVKIWYVWLKMKANSIWIYSETGSNNDWLYVEPISSKYSLEYNYLWTSNFWDKWISFFKNNFNDSEVDRDLIWNKLWIENYAREDWIGWQNQNKMLLEFASGNNVWDSTKFYQTYSTINLWDPVASLEPKKINWLDFDKTIGKRIFESDSEKIEYYNKIDFNGDTQKDLVIFFESWKIKLLANYGWQFKDMWYLAYVADAWKWRKWVWNFSWEDFSWWSFDDIVLVDQKWKLILFDNTNWKFTRKRPKIYNEAWSLTELSWSIIQLEVFDMDNDKKDDLVLVEDNWELNVLYWGIKNWEIAFIKKLLDWNLWIKLDSKSVNSWWAAYFEWLRQIKPKNQTDNYKDSQDLLASVNSSTSTIPDDTFSAQLDKLLYYQFRYSVKKDNYSDQEKKQVIQSVAWTNESWQPNMALSNQILQFSNELQDLAWSWNTNLSQMHYENIEEQKTFIKSQFAEAKWFKVEKTFIDQNWWNLRGKDKVKVNLKITNTNNTTLKGVVYLDSNQNWFLESDNLNYIYKDSDTEILKPLHKLDNWDYDYLFDGIKIFPNETIEISYELLAPSVSFWEVKVGIIESDDSYWDVSLNPTKKCSSTEIQWKSTWTRVYSSRISRVYNDDSQLPEPFAKNNEDRNRNGIPDYMDDLMNAANDPGANSWTLANYSSWALSDYLNNLNRRNWDDLFTFDEDSWEAKPSWLDSLNVDAINSQIDTLTQWLWCWFGWWSCITSPLNYAPLAPWSSPTLFWMPIAPNLMSPSAWLPIFSALTWLQLPIPPICIPTVWPINPIPIWYLPWNACSPSLWAGWMLWANSPFNFFRLYVTPTITWAIWMAMCFGWPSSIMWNSNPKWASPLVPGWNCIVAAAPLSSCKSDGSQWNVGNLGASPISNSNSSQNSFVNSNSCRQDPVIEPISAETNENIAKYIRWDSSYAKTILNNTSVQNWWLNLEAWPLISIWWGGDSSWMNSLDVSIDSKALTNFDFWNIVKVNFKRVVSFPDFIMDWVTRQIEEIVTKLTTLPTLYIILPDFSAVNSKAKDLWEKVMWTWWVVDKVKSSSLSSLKTQIWSSYDSTKSDLIDFWSWFVNNSNKKASTSVASKNIAWIQIAYQFLSSIPLVQLDSKVVNLNIPWISPNDLNKWVAVHTWTLAQWKTEYQATKASWTWALSAENIKVLADADKLINGLEENIKILNEYKNFPDKLVKFLKFKEKYTSQILCNVGVIEDMMWGYIAKNWKIFKSWVELIVLIKAILKSWQGMIDLFYDYKVWCESCKNERYDLLYFIIKLISALIPQIPVIQFPKWPDIILDLHSIKAWITIVMPDFKLNPKPIVLPNLPELNLPDAPSLNVKVTLPTVPVLPSMPELPELPDIPSLPQIKLPDLPPPPTVPKIFSSIEWVVNILKLVSKVLCIYKNFWKFFTPEWKAWDSIAFMTERSWNLPIDNLFVDMPQFSYSFVDAIKVSSFVNFEFEVDFIYELAKTVSNNFNRYSTNVSNTAKSFQPPEISFPDPDIPNININATNNWVNLQWYTWNDFRKLVYVTMADILKLVNYIDNNKDEKVTVKDFKNYLTENTKSLAISENPKERQIYSNINAAVNYNFEKEDKLIKKLWETNKEKFSIIKEYLNNEKTSNAKLISELEWLIKRDKSIENFSPLLRFNNSNLKVAATSDSNLLSYYKDKLDNFNNRLVNDLGNTQSTVNSSNIKEDWDALIKDVQEWTNEFKKDYNENLNLYKNDYEKFQKKFLALETTNIPSNASSTSETGGNSWLYSYDYKWIYVINSNWKQSRLFNYIDEIDWNEEIVELDRDGDNDFDIVYRMRDWIYVKDSLKNQKQINNANSVEVVSNIDGYLKIENQENIFAPNYFKPKFGSLDSIEFSFNPGDIERNNRFRLEYYDYIDRFDKTNNKPISNESIFPKAKLNYVDLINDPGYTDEYINWTWELYISRKTPAFINYWEWEWSVLMKDYKILQSWESLIVQKWKIIYTDNSDARIKYKGKNDDSYKILTINENSNVEFKENSSVSVIDWNIILFYDNTSSKTIDLADIKWFPVFPWEKIDLNNASKLQLWYSDWNTLDLNDGNSYYYYDLWQKDDSYKVSLSERNWFYYWKMYSEWVSWRSNITDLSLFAPQLESDNESPLLSLDSTLKIPVYQKQTIDLKKYLSDLSWINEVYVDWNLSVDSDWDWINNNDKDSLNPNNSYWIKKWSNIYLLEFWPFDNLLTRKIRLHAKDNNANLIFKDINLEVYAPLPQISSNTWSVIKWKISDQIKNEPIDIFRFRNWILERINIWSGSFTDESWKFTLTWSDSKWIEIRNSSWTVITSINEKTWKIELKESGYSIKVTQSSEYNPTSIHIIRNIDSKEVFKQSMNSVSNTILQRVVDFNDLTNNWIFIKLSDEFDFSKNSNMPSNLKNWWYIVDSEKNPILGVSLSWNIYLLNNGYDLKYSNFNDYVVINLMKWWATIWEILYKIDSEFILR</sequence>
<dbReference type="GO" id="GO:0005509">
    <property type="term" value="F:calcium ion binding"/>
    <property type="evidence" value="ECO:0007669"/>
    <property type="project" value="InterPro"/>
</dbReference>
<proteinExistence type="predicted"/>